<keyword evidence="2" id="KW-1185">Reference proteome</keyword>
<dbReference type="AlphaFoldDB" id="A0AAE1GHT5"/>
<sequence>MAKSHQALESNQAGSSGGESLAEEQVCLDISGLFANQTSVSTNCKSPAVKPMVGRAAFITAQQGDETLQPWIEQARGPPEKLSPTTNYFFSRWRSVSSLVATTFSSGGCTLGFSYKASGPH</sequence>
<dbReference type="EMBL" id="JAWQEG010000199">
    <property type="protein sequence ID" value="KAK3893548.1"/>
    <property type="molecule type" value="Genomic_DNA"/>
</dbReference>
<name>A0AAE1GHT5_PETCI</name>
<reference evidence="1" key="1">
    <citation type="submission" date="2023-10" db="EMBL/GenBank/DDBJ databases">
        <title>Genome assemblies of two species of porcelain crab, Petrolisthes cinctipes and Petrolisthes manimaculis (Anomura: Porcellanidae).</title>
        <authorList>
            <person name="Angst P."/>
        </authorList>
    </citation>
    <scope>NUCLEOTIDE SEQUENCE</scope>
    <source>
        <strain evidence="1">PB745_01</strain>
        <tissue evidence="1">Gill</tissue>
    </source>
</reference>
<comment type="caution">
    <text evidence="1">The sequence shown here is derived from an EMBL/GenBank/DDBJ whole genome shotgun (WGS) entry which is preliminary data.</text>
</comment>
<accession>A0AAE1GHT5</accession>
<gene>
    <name evidence="1" type="ORF">Pcinc_002613</name>
</gene>
<evidence type="ECO:0000313" key="2">
    <source>
        <dbReference type="Proteomes" id="UP001286313"/>
    </source>
</evidence>
<protein>
    <submittedName>
        <fullName evidence="1">Uncharacterized protein</fullName>
    </submittedName>
</protein>
<evidence type="ECO:0000313" key="1">
    <source>
        <dbReference type="EMBL" id="KAK3893548.1"/>
    </source>
</evidence>
<proteinExistence type="predicted"/>
<organism evidence="1 2">
    <name type="scientific">Petrolisthes cinctipes</name>
    <name type="common">Flat porcelain crab</name>
    <dbReference type="NCBI Taxonomy" id="88211"/>
    <lineage>
        <taxon>Eukaryota</taxon>
        <taxon>Metazoa</taxon>
        <taxon>Ecdysozoa</taxon>
        <taxon>Arthropoda</taxon>
        <taxon>Crustacea</taxon>
        <taxon>Multicrustacea</taxon>
        <taxon>Malacostraca</taxon>
        <taxon>Eumalacostraca</taxon>
        <taxon>Eucarida</taxon>
        <taxon>Decapoda</taxon>
        <taxon>Pleocyemata</taxon>
        <taxon>Anomura</taxon>
        <taxon>Galatheoidea</taxon>
        <taxon>Porcellanidae</taxon>
        <taxon>Petrolisthes</taxon>
    </lineage>
</organism>
<dbReference type="Proteomes" id="UP001286313">
    <property type="component" value="Unassembled WGS sequence"/>
</dbReference>